<keyword evidence="6 7" id="KW-0862">Zinc</keyword>
<keyword evidence="7" id="KW-0690">Ribosome biogenesis</keyword>
<evidence type="ECO:0000256" key="6">
    <source>
        <dbReference type="ARBA" id="ARBA00022833"/>
    </source>
</evidence>
<dbReference type="GO" id="GO:0004222">
    <property type="term" value="F:metalloendopeptidase activity"/>
    <property type="evidence" value="ECO:0007669"/>
    <property type="project" value="InterPro"/>
</dbReference>
<dbReference type="GO" id="GO:0008270">
    <property type="term" value="F:zinc ion binding"/>
    <property type="evidence" value="ECO:0007669"/>
    <property type="project" value="UniProtKB-UniRule"/>
</dbReference>
<dbReference type="NCBIfam" id="TIGR00043">
    <property type="entry name" value="rRNA maturation RNase YbeY"/>
    <property type="match status" value="1"/>
</dbReference>
<comment type="similarity">
    <text evidence="1 7">Belongs to the endoribonuclease YbeY family.</text>
</comment>
<comment type="subcellular location">
    <subcellularLocation>
        <location evidence="7">Cytoplasm</location>
    </subcellularLocation>
</comment>
<dbReference type="InterPro" id="IPR002036">
    <property type="entry name" value="YbeY"/>
</dbReference>
<evidence type="ECO:0000313" key="8">
    <source>
        <dbReference type="EMBL" id="MBB3931083.1"/>
    </source>
</evidence>
<evidence type="ECO:0000256" key="1">
    <source>
        <dbReference type="ARBA" id="ARBA00010875"/>
    </source>
</evidence>
<keyword evidence="9" id="KW-1185">Reference proteome</keyword>
<dbReference type="Proteomes" id="UP000553963">
    <property type="component" value="Unassembled WGS sequence"/>
</dbReference>
<keyword evidence="4 7" id="KW-0255">Endonuclease</keyword>
<dbReference type="GO" id="GO:0005737">
    <property type="term" value="C:cytoplasm"/>
    <property type="evidence" value="ECO:0007669"/>
    <property type="project" value="UniProtKB-SubCell"/>
</dbReference>
<feature type="binding site" evidence="7">
    <location>
        <position position="123"/>
    </location>
    <ligand>
        <name>Zn(2+)</name>
        <dbReference type="ChEBI" id="CHEBI:29105"/>
        <note>catalytic</note>
    </ligand>
</feature>
<evidence type="ECO:0000256" key="3">
    <source>
        <dbReference type="ARBA" id="ARBA00022723"/>
    </source>
</evidence>
<dbReference type="Gene3D" id="3.40.390.30">
    <property type="entry name" value="Metalloproteases ('zincins'), catalytic domain"/>
    <property type="match status" value="1"/>
</dbReference>
<evidence type="ECO:0000256" key="5">
    <source>
        <dbReference type="ARBA" id="ARBA00022801"/>
    </source>
</evidence>
<dbReference type="RefSeq" id="WP_183398760.1">
    <property type="nucleotide sequence ID" value="NZ_JACIDS010000003.1"/>
</dbReference>
<dbReference type="InterPro" id="IPR020549">
    <property type="entry name" value="YbeY_CS"/>
</dbReference>
<feature type="binding site" evidence="7">
    <location>
        <position position="127"/>
    </location>
    <ligand>
        <name>Zn(2+)</name>
        <dbReference type="ChEBI" id="CHEBI:29105"/>
        <note>catalytic</note>
    </ligand>
</feature>
<keyword evidence="5 7" id="KW-0378">Hydrolase</keyword>
<comment type="cofactor">
    <cofactor evidence="7">
        <name>Zn(2+)</name>
        <dbReference type="ChEBI" id="CHEBI:29105"/>
    </cofactor>
    <text evidence="7">Binds 1 zinc ion.</text>
</comment>
<dbReference type="PROSITE" id="PS01306">
    <property type="entry name" value="UPF0054"/>
    <property type="match status" value="1"/>
</dbReference>
<comment type="function">
    <text evidence="7">Single strand-specific metallo-endoribonuclease involved in late-stage 70S ribosome quality control and in maturation of the 3' terminus of the 16S rRNA.</text>
</comment>
<dbReference type="PANTHER" id="PTHR46986">
    <property type="entry name" value="ENDORIBONUCLEASE YBEY, CHLOROPLASTIC"/>
    <property type="match status" value="1"/>
</dbReference>
<name>A0A840AP88_9HYPH</name>
<dbReference type="HAMAP" id="MF_00009">
    <property type="entry name" value="Endoribonucl_YbeY"/>
    <property type="match status" value="1"/>
</dbReference>
<dbReference type="EMBL" id="JACIDS010000003">
    <property type="protein sequence ID" value="MBB3931083.1"/>
    <property type="molecule type" value="Genomic_DNA"/>
</dbReference>
<proteinExistence type="inferred from homology"/>
<keyword evidence="7" id="KW-0698">rRNA processing</keyword>
<evidence type="ECO:0000256" key="2">
    <source>
        <dbReference type="ARBA" id="ARBA00022722"/>
    </source>
</evidence>
<sequence length="170" mass="18319">MTAELPIAVDVLVEAGTWPANSELAKLVADAVEASIAVGGLRFVEGSELSVVFTDDDHVRALNAHYREKDRPTNVLSFPGTPPGRDRFGPLLGDIVLAQETVSAEAEQEDLPFEHHLTHLVVHGLLHLFGHDHIEDAEAERMEALETKILGRLGVADPYAGAELDGGAHH</sequence>
<gene>
    <name evidence="7" type="primary">ybeY</name>
    <name evidence="8" type="ORF">GGR25_002133</name>
</gene>
<dbReference type="EC" id="3.1.-.-" evidence="7"/>
<dbReference type="InterPro" id="IPR023091">
    <property type="entry name" value="MetalPrtase_cat_dom_sf_prd"/>
</dbReference>
<dbReference type="GO" id="GO:0006364">
    <property type="term" value="P:rRNA processing"/>
    <property type="evidence" value="ECO:0007669"/>
    <property type="project" value="UniProtKB-UniRule"/>
</dbReference>
<dbReference type="GO" id="GO:0004521">
    <property type="term" value="F:RNA endonuclease activity"/>
    <property type="evidence" value="ECO:0007669"/>
    <property type="project" value="UniProtKB-UniRule"/>
</dbReference>
<reference evidence="8 9" key="1">
    <citation type="submission" date="2020-08" db="EMBL/GenBank/DDBJ databases">
        <title>Genomic Encyclopedia of Type Strains, Phase IV (KMG-IV): sequencing the most valuable type-strain genomes for metagenomic binning, comparative biology and taxonomic classification.</title>
        <authorList>
            <person name="Goeker M."/>
        </authorList>
    </citation>
    <scope>NUCLEOTIDE SEQUENCE [LARGE SCALE GENOMIC DNA]</scope>
    <source>
        <strain evidence="8 9">DSM 25966</strain>
    </source>
</reference>
<keyword evidence="7" id="KW-0963">Cytoplasm</keyword>
<dbReference type="Pfam" id="PF02130">
    <property type="entry name" value="YbeY"/>
    <property type="match status" value="1"/>
</dbReference>
<evidence type="ECO:0000256" key="7">
    <source>
        <dbReference type="HAMAP-Rule" id="MF_00009"/>
    </source>
</evidence>
<keyword evidence="2 7" id="KW-0540">Nuclease</keyword>
<protein>
    <recommendedName>
        <fullName evidence="7">Endoribonuclease YbeY</fullName>
        <ecNumber evidence="7">3.1.-.-</ecNumber>
    </recommendedName>
</protein>
<evidence type="ECO:0000313" key="9">
    <source>
        <dbReference type="Proteomes" id="UP000553963"/>
    </source>
</evidence>
<evidence type="ECO:0000256" key="4">
    <source>
        <dbReference type="ARBA" id="ARBA00022759"/>
    </source>
</evidence>
<dbReference type="AlphaFoldDB" id="A0A840AP88"/>
<comment type="caution">
    <text evidence="8">The sequence shown here is derived from an EMBL/GenBank/DDBJ whole genome shotgun (WGS) entry which is preliminary data.</text>
</comment>
<dbReference type="SUPFAM" id="SSF55486">
    <property type="entry name" value="Metalloproteases ('zincins'), catalytic domain"/>
    <property type="match status" value="1"/>
</dbReference>
<accession>A0A840AP88</accession>
<dbReference type="PANTHER" id="PTHR46986:SF1">
    <property type="entry name" value="ENDORIBONUCLEASE YBEY, CHLOROPLASTIC"/>
    <property type="match status" value="1"/>
</dbReference>
<keyword evidence="3 7" id="KW-0479">Metal-binding</keyword>
<feature type="binding site" evidence="7">
    <location>
        <position position="133"/>
    </location>
    <ligand>
        <name>Zn(2+)</name>
        <dbReference type="ChEBI" id="CHEBI:29105"/>
        <note>catalytic</note>
    </ligand>
</feature>
<organism evidence="8 9">
    <name type="scientific">Kaistia hirudinis</name>
    <dbReference type="NCBI Taxonomy" id="1293440"/>
    <lineage>
        <taxon>Bacteria</taxon>
        <taxon>Pseudomonadati</taxon>
        <taxon>Pseudomonadota</taxon>
        <taxon>Alphaproteobacteria</taxon>
        <taxon>Hyphomicrobiales</taxon>
        <taxon>Kaistiaceae</taxon>
        <taxon>Kaistia</taxon>
    </lineage>
</organism>